<organism evidence="2 3">
    <name type="scientific">Ramlibacter pallidus</name>
    <dbReference type="NCBI Taxonomy" id="2780087"/>
    <lineage>
        <taxon>Bacteria</taxon>
        <taxon>Pseudomonadati</taxon>
        <taxon>Pseudomonadota</taxon>
        <taxon>Betaproteobacteria</taxon>
        <taxon>Burkholderiales</taxon>
        <taxon>Comamonadaceae</taxon>
        <taxon>Ramlibacter</taxon>
    </lineage>
</organism>
<gene>
    <name evidence="2" type="ORF">IM787_17000</name>
</gene>
<evidence type="ECO:0000256" key="1">
    <source>
        <dbReference type="SAM" id="MobiDB-lite"/>
    </source>
</evidence>
<comment type="caution">
    <text evidence="2">The sequence shown here is derived from an EMBL/GenBank/DDBJ whole genome shotgun (WGS) entry which is preliminary data.</text>
</comment>
<evidence type="ECO:0000313" key="3">
    <source>
        <dbReference type="Proteomes" id="UP000806285"/>
    </source>
</evidence>
<proteinExistence type="predicted"/>
<sequence length="76" mass="8259">MNHHEPRDPGEAEGDGHAKHGYRNEVSWDGGKGAQPYANQGSEEQGPASAREHEAGNRGDASGRNLEQLEDVKRKP</sequence>
<protein>
    <submittedName>
        <fullName evidence="2">Uncharacterized protein</fullName>
    </submittedName>
</protein>
<feature type="compositionally biased region" description="Basic and acidic residues" evidence="1">
    <location>
        <begin position="1"/>
        <end position="18"/>
    </location>
</feature>
<feature type="region of interest" description="Disordered" evidence="1">
    <location>
        <begin position="1"/>
        <end position="76"/>
    </location>
</feature>
<reference evidence="2 3" key="1">
    <citation type="submission" date="2020-10" db="EMBL/GenBank/DDBJ databases">
        <title>Ramlibacter sp. HM2 16S ribosomal RNA gene Genome sequencing and assembly.</title>
        <authorList>
            <person name="Kang M."/>
        </authorList>
    </citation>
    <scope>NUCLEOTIDE SEQUENCE [LARGE SCALE GENOMIC DNA]</scope>
    <source>
        <strain evidence="2 3">HM2</strain>
    </source>
</reference>
<accession>A0ABR9S6V9</accession>
<evidence type="ECO:0000313" key="2">
    <source>
        <dbReference type="EMBL" id="MBE7369264.1"/>
    </source>
</evidence>
<dbReference type="Proteomes" id="UP000806285">
    <property type="component" value="Unassembled WGS sequence"/>
</dbReference>
<dbReference type="EMBL" id="JADDIV010000005">
    <property type="protein sequence ID" value="MBE7369264.1"/>
    <property type="molecule type" value="Genomic_DNA"/>
</dbReference>
<name>A0ABR9S6V9_9BURK</name>
<dbReference type="RefSeq" id="WP_193677901.1">
    <property type="nucleotide sequence ID" value="NZ_JADDIV010000005.1"/>
</dbReference>
<keyword evidence="3" id="KW-1185">Reference proteome</keyword>